<accession>A0A0L7LUR0</accession>
<feature type="domain" description="Protein kinase" evidence="3">
    <location>
        <begin position="76"/>
        <end position="116"/>
    </location>
</feature>
<keyword evidence="4" id="KW-0808">Transferase</keyword>
<dbReference type="PROSITE" id="PS50011">
    <property type="entry name" value="PROTEIN_KINASE_DOM"/>
    <property type="match status" value="1"/>
</dbReference>
<dbReference type="SUPFAM" id="SSF56112">
    <property type="entry name" value="Protein kinase-like (PK-like)"/>
    <property type="match status" value="1"/>
</dbReference>
<gene>
    <name evidence="4" type="ORF">OBRU01_00010</name>
</gene>
<reference evidence="4 5" key="1">
    <citation type="journal article" date="2015" name="Genome Biol. Evol.">
        <title>The genome of winter moth (Operophtera brumata) provides a genomic perspective on sexual dimorphism and phenology.</title>
        <authorList>
            <person name="Derks M.F."/>
            <person name="Smit S."/>
            <person name="Salis L."/>
            <person name="Schijlen E."/>
            <person name="Bossers A."/>
            <person name="Mateman C."/>
            <person name="Pijl A.S."/>
            <person name="de Ridder D."/>
            <person name="Groenen M.A."/>
            <person name="Visser M.E."/>
            <person name="Megens H.J."/>
        </authorList>
    </citation>
    <scope>NUCLEOTIDE SEQUENCE [LARGE SCALE GENOMIC DNA]</scope>
    <source>
        <strain evidence="4">WM2013NL</strain>
        <tissue evidence="4">Head and thorax</tissue>
    </source>
</reference>
<evidence type="ECO:0000313" key="5">
    <source>
        <dbReference type="Proteomes" id="UP000037510"/>
    </source>
</evidence>
<keyword evidence="1" id="KW-0067">ATP-binding</keyword>
<keyword evidence="1" id="KW-0547">Nucleotide-binding</keyword>
<evidence type="ECO:0000313" key="4">
    <source>
        <dbReference type="EMBL" id="KOB79208.1"/>
    </source>
</evidence>
<dbReference type="GO" id="GO:0004672">
    <property type="term" value="F:protein kinase activity"/>
    <property type="evidence" value="ECO:0007669"/>
    <property type="project" value="InterPro"/>
</dbReference>
<proteinExistence type="predicted"/>
<dbReference type="Proteomes" id="UP000037510">
    <property type="component" value="Unassembled WGS sequence"/>
</dbReference>
<dbReference type="EMBL" id="JTDY01000043">
    <property type="protein sequence ID" value="KOB79208.1"/>
    <property type="molecule type" value="Genomic_DNA"/>
</dbReference>
<dbReference type="InterPro" id="IPR000719">
    <property type="entry name" value="Prot_kinase_dom"/>
</dbReference>
<feature type="compositionally biased region" description="Polar residues" evidence="2">
    <location>
        <begin position="34"/>
        <end position="51"/>
    </location>
</feature>
<dbReference type="PROSITE" id="PS00107">
    <property type="entry name" value="PROTEIN_KINASE_ATP"/>
    <property type="match status" value="1"/>
</dbReference>
<keyword evidence="4" id="KW-0418">Kinase</keyword>
<name>A0A0L7LUR0_OPEBR</name>
<feature type="region of interest" description="Disordered" evidence="2">
    <location>
        <begin position="1"/>
        <end position="52"/>
    </location>
</feature>
<sequence length="116" mass="12511">MPLANTSDPWRMQNVGDNTSYGQPKSLPVVVENSAESRQASTTESLESSGDISYEREVEIQDVVKEGHEKADPSQFELLKVLGEGSFGKVFLVRKVSGADAGTLYAMKILGALCTS</sequence>
<dbReference type="AlphaFoldDB" id="A0A0L7LUR0"/>
<evidence type="ECO:0000256" key="2">
    <source>
        <dbReference type="SAM" id="MobiDB-lite"/>
    </source>
</evidence>
<dbReference type="InterPro" id="IPR011009">
    <property type="entry name" value="Kinase-like_dom_sf"/>
</dbReference>
<evidence type="ECO:0000259" key="3">
    <source>
        <dbReference type="PROSITE" id="PS50011"/>
    </source>
</evidence>
<keyword evidence="5" id="KW-1185">Reference proteome</keyword>
<protein>
    <submittedName>
        <fullName evidence="4">Ribosomal protein S6 kinase</fullName>
    </submittedName>
</protein>
<feature type="binding site" evidence="1">
    <location>
        <position position="108"/>
    </location>
    <ligand>
        <name>ATP</name>
        <dbReference type="ChEBI" id="CHEBI:30616"/>
    </ligand>
</feature>
<evidence type="ECO:0000256" key="1">
    <source>
        <dbReference type="PROSITE-ProRule" id="PRU10141"/>
    </source>
</evidence>
<comment type="caution">
    <text evidence="4">The sequence shown here is derived from an EMBL/GenBank/DDBJ whole genome shotgun (WGS) entry which is preliminary data.</text>
</comment>
<organism evidence="4 5">
    <name type="scientific">Operophtera brumata</name>
    <name type="common">Winter moth</name>
    <name type="synonym">Phalaena brumata</name>
    <dbReference type="NCBI Taxonomy" id="104452"/>
    <lineage>
        <taxon>Eukaryota</taxon>
        <taxon>Metazoa</taxon>
        <taxon>Ecdysozoa</taxon>
        <taxon>Arthropoda</taxon>
        <taxon>Hexapoda</taxon>
        <taxon>Insecta</taxon>
        <taxon>Pterygota</taxon>
        <taxon>Neoptera</taxon>
        <taxon>Endopterygota</taxon>
        <taxon>Lepidoptera</taxon>
        <taxon>Glossata</taxon>
        <taxon>Ditrysia</taxon>
        <taxon>Geometroidea</taxon>
        <taxon>Geometridae</taxon>
        <taxon>Larentiinae</taxon>
        <taxon>Operophtera</taxon>
    </lineage>
</organism>
<dbReference type="GO" id="GO:0005524">
    <property type="term" value="F:ATP binding"/>
    <property type="evidence" value="ECO:0007669"/>
    <property type="project" value="UniProtKB-UniRule"/>
</dbReference>
<dbReference type="STRING" id="104452.A0A0L7LUR0"/>
<dbReference type="Gene3D" id="3.30.200.20">
    <property type="entry name" value="Phosphorylase Kinase, domain 1"/>
    <property type="match status" value="1"/>
</dbReference>
<dbReference type="InterPro" id="IPR017441">
    <property type="entry name" value="Protein_kinase_ATP_BS"/>
</dbReference>